<dbReference type="RefSeq" id="WP_265138002.1">
    <property type="nucleotide sequence ID" value="NZ_CP110418.1"/>
</dbReference>
<dbReference type="AlphaFoldDB" id="A0AA47AB02"/>
<dbReference type="KEGG" id="vrg:OKW85_09120"/>
<dbReference type="EMBL" id="CP110418">
    <property type="protein sequence ID" value="UZG50838.1"/>
    <property type="molecule type" value="Genomic_DNA"/>
</dbReference>
<name>A0AA47AB02_9FIRM</name>
<evidence type="ECO:0000313" key="2">
    <source>
        <dbReference type="Proteomes" id="UP001164244"/>
    </source>
</evidence>
<dbReference type="Proteomes" id="UP001164244">
    <property type="component" value="Chromosome"/>
</dbReference>
<evidence type="ECO:0000313" key="1">
    <source>
        <dbReference type="EMBL" id="UZG50838.1"/>
    </source>
</evidence>
<proteinExistence type="predicted"/>
<gene>
    <name evidence="1" type="ORF">OKW85_09120</name>
</gene>
<accession>A0AA47AB02</accession>
<organism evidence="1 2">
    <name type="scientific">Veillonella rogosae</name>
    <dbReference type="NCBI Taxonomy" id="423477"/>
    <lineage>
        <taxon>Bacteria</taxon>
        <taxon>Bacillati</taxon>
        <taxon>Bacillota</taxon>
        <taxon>Negativicutes</taxon>
        <taxon>Veillonellales</taxon>
        <taxon>Veillonellaceae</taxon>
        <taxon>Veillonella</taxon>
    </lineage>
</organism>
<sequence>MARVFSNLTKGDIRNTTYAIARVTTSDGRSQIWMASAGKGGRVRPVLRNAAGADEVINNLHCSNKNHLNDAERKLMREARKRGTKIESMAASRPMCGRCQKGAKRMGIPRRVITAFKKEGFLWNH</sequence>
<protein>
    <submittedName>
        <fullName evidence="1">Uncharacterized protein</fullName>
    </submittedName>
</protein>
<reference evidence="1" key="1">
    <citation type="submission" date="2022-11" db="EMBL/GenBank/DDBJ databases">
        <title>Complete genome sequence of Veillonella rogosae KCOM 3468 isolated from human Subgingival dental plaque of Chronic peridontitis Lesion.</title>
        <authorList>
            <person name="Park S.-N."/>
            <person name="Lim Y.K."/>
            <person name="Kook J.-K."/>
        </authorList>
    </citation>
    <scope>NUCLEOTIDE SEQUENCE</scope>
    <source>
        <strain evidence="1">KCOM 3468</strain>
    </source>
</reference>